<sequence length="104" mass="12137">MFEELVEAKIQEAMRKGEFDNLPFGKPIDLSYWASLPQDIRAGYMLLQNAGYAPEEVYMLKDMAELREQLAGSNNPDKRAVIRKKLREMDLKYSIMIEHQKRGK</sequence>
<accession>G7WJB6</accession>
<evidence type="ECO:0000313" key="3">
    <source>
        <dbReference type="Proteomes" id="UP000006346"/>
    </source>
</evidence>
<proteinExistence type="predicted"/>
<name>G7WJB6_DESOD</name>
<dbReference type="Pfam" id="PF09350">
    <property type="entry name" value="DJC28_CD"/>
    <property type="match status" value="1"/>
</dbReference>
<dbReference type="Proteomes" id="UP000006346">
    <property type="component" value="Chromosome"/>
</dbReference>
<organism evidence="2 3">
    <name type="scientific">Desulfosporosinus orientis (strain ATCC 19365 / DSM 765 / NCIMB 8382 / VKM B-1628 / Singapore I)</name>
    <name type="common">Desulfotomaculum orientis</name>
    <dbReference type="NCBI Taxonomy" id="768706"/>
    <lineage>
        <taxon>Bacteria</taxon>
        <taxon>Bacillati</taxon>
        <taxon>Bacillota</taxon>
        <taxon>Clostridia</taxon>
        <taxon>Eubacteriales</taxon>
        <taxon>Desulfitobacteriaceae</taxon>
        <taxon>Desulfosporosinus</taxon>
    </lineage>
</organism>
<dbReference type="OrthoDB" id="9798476at2"/>
<dbReference type="InterPro" id="IPR052573">
    <property type="entry name" value="DnaJ_C_subfamily_28"/>
</dbReference>
<reference evidence="3" key="1">
    <citation type="submission" date="2011-11" db="EMBL/GenBank/DDBJ databases">
        <title>Complete sequence of Desulfosporosinus orientis DSM 765.</title>
        <authorList>
            <person name="Lucas S."/>
            <person name="Han J."/>
            <person name="Lapidus A."/>
            <person name="Cheng J.-F."/>
            <person name="Goodwin L."/>
            <person name="Pitluck S."/>
            <person name="Peters L."/>
            <person name="Ovchinnikova G."/>
            <person name="Teshima H."/>
            <person name="Detter J.C."/>
            <person name="Han C."/>
            <person name="Tapia R."/>
            <person name="Land M."/>
            <person name="Hauser L."/>
            <person name="Kyrpides N."/>
            <person name="Ivanova N."/>
            <person name="Pagani I."/>
            <person name="Pester M."/>
            <person name="Spring S."/>
            <person name="Ollivier B."/>
            <person name="Rattei T."/>
            <person name="Klenk H.-P."/>
            <person name="Wagner M."/>
            <person name="Loy A."/>
            <person name="Woyke T."/>
        </authorList>
    </citation>
    <scope>NUCLEOTIDE SEQUENCE [LARGE SCALE GENOMIC DNA]</scope>
    <source>
        <strain evidence="3">ATCC 19365 / DSM 765 / NCIMB 8382 / VKM B-1628</strain>
    </source>
</reference>
<dbReference type="PANTHER" id="PTHR39158">
    <property type="entry name" value="OS08G0560600 PROTEIN"/>
    <property type="match status" value="1"/>
</dbReference>
<reference evidence="2 3" key="2">
    <citation type="journal article" date="2012" name="J. Bacteriol.">
        <title>Complete genome sequences of Desulfosporosinus orientis DSM765T, Desulfosporosinus youngiae DSM17734T, Desulfosporosinus meridiei DSM13257T, and Desulfosporosinus acidiphilus DSM22704T.</title>
        <authorList>
            <person name="Pester M."/>
            <person name="Brambilla E."/>
            <person name="Alazard D."/>
            <person name="Rattei T."/>
            <person name="Weinmaier T."/>
            <person name="Han J."/>
            <person name="Lucas S."/>
            <person name="Lapidus A."/>
            <person name="Cheng J.F."/>
            <person name="Goodwin L."/>
            <person name="Pitluck S."/>
            <person name="Peters L."/>
            <person name="Ovchinnikova G."/>
            <person name="Teshima H."/>
            <person name="Detter J.C."/>
            <person name="Han C.S."/>
            <person name="Tapia R."/>
            <person name="Land M.L."/>
            <person name="Hauser L."/>
            <person name="Kyrpides N.C."/>
            <person name="Ivanova N.N."/>
            <person name="Pagani I."/>
            <person name="Huntmann M."/>
            <person name="Wei C.L."/>
            <person name="Davenport K.W."/>
            <person name="Daligault H."/>
            <person name="Chain P.S."/>
            <person name="Chen A."/>
            <person name="Mavromatis K."/>
            <person name="Markowitz V."/>
            <person name="Szeto E."/>
            <person name="Mikhailova N."/>
            <person name="Pati A."/>
            <person name="Wagner M."/>
            <person name="Woyke T."/>
            <person name="Ollivier B."/>
            <person name="Klenk H.P."/>
            <person name="Spring S."/>
            <person name="Loy A."/>
        </authorList>
    </citation>
    <scope>NUCLEOTIDE SEQUENCE [LARGE SCALE GENOMIC DNA]</scope>
    <source>
        <strain evidence="3">ATCC 19365 / DSM 765 / NCIMB 8382 / VKM B-1628</strain>
    </source>
</reference>
<protein>
    <recommendedName>
        <fullName evidence="1">DnaJ homologue subfamily C member 28 conserved domain-containing protein</fullName>
    </recommendedName>
</protein>
<dbReference type="AlphaFoldDB" id="G7WJB6"/>
<dbReference type="KEGG" id="dor:Desor_4348"/>
<dbReference type="STRING" id="768706.Desor_4348"/>
<evidence type="ECO:0000259" key="1">
    <source>
        <dbReference type="Pfam" id="PF09350"/>
    </source>
</evidence>
<gene>
    <name evidence="2" type="ordered locus">Desor_4348</name>
</gene>
<dbReference type="PANTHER" id="PTHR39158:SF1">
    <property type="entry name" value="DNAJ HOMOLOG SUBFAMILY C MEMBER 28"/>
    <property type="match status" value="1"/>
</dbReference>
<evidence type="ECO:0000313" key="2">
    <source>
        <dbReference type="EMBL" id="AET69775.1"/>
    </source>
</evidence>
<feature type="domain" description="DnaJ homologue subfamily C member 28 conserved" evidence="1">
    <location>
        <begin position="5"/>
        <end position="71"/>
    </location>
</feature>
<dbReference type="PATRIC" id="fig|768706.3.peg.4411"/>
<dbReference type="HOGENOM" id="CLU_129296_0_1_9"/>
<dbReference type="RefSeq" id="WP_014186582.1">
    <property type="nucleotide sequence ID" value="NC_016584.1"/>
</dbReference>
<keyword evidence="3" id="KW-1185">Reference proteome</keyword>
<dbReference type="InterPro" id="IPR018961">
    <property type="entry name" value="DnaJ_homolog_subfam-C_membr-28"/>
</dbReference>
<dbReference type="eggNOG" id="ENOG5032TNY">
    <property type="taxonomic scope" value="Bacteria"/>
</dbReference>
<dbReference type="EMBL" id="CP003108">
    <property type="protein sequence ID" value="AET69775.1"/>
    <property type="molecule type" value="Genomic_DNA"/>
</dbReference>